<feature type="region of interest" description="Disordered" evidence="1">
    <location>
        <begin position="74"/>
        <end position="95"/>
    </location>
</feature>
<name>A0ABX1VEY9_9PLAN</name>
<sequence length="680" mass="73457">MRNRLRGTLLSAAAGVAVAAAPSGAAVGQDFPTVTPGVEPIPGQRYSVPQGAMPFAGPGDMMDALPPGMLPPANAAGTGGPGRVPVGPGGPGGPSLMPDSLRPYPRISPYDHKFDQFANEGGLWMRTANNSPRRYRASANFISGKFKAANRVSIGSRRSLDEVLDELYAPTQGFGFNNPTLGINTLDGPLVTLPWVKAALVPTANALVLEYAGLAIVREDFDPDPATIGFQANRTRLVPFYDAAVAVNAVTAAVIPGTAGDSVGGVTLDQIGYEPITGDVFSSEHNQALLPNYDPLIGTRTEDADHPGFRLQFGWDDADGSGFQWSGDYLSEQADQYSRGNSEEAVRYYQNQFDAVNGPLSGFGSTFNRQDLNFRPSPLGVIVVDANPDLFGNAIDRPLNYGGVSLTNELDRTLAAFTYDLLYENEFSSQQAGTEFSYIFTPMIRRGRLRVRPSAGLRFNYVKESYKFQGLDSGAIYVQDSLGNYTTPSSTNGAFGDPASSVVINPVNGQLGNNVGIFPYKSDLDNEVSTYLFGPQAGLHADIEGKFLSVRGHVKAGVAGLGEKISVEGQGFNLNQHTTGDLMPFNDDQSHARFSPFLDANIRGEANLFPYIPVLNRMRYLKDARLTGGFSVTSFWEISRPLDSVIWREANSGNPYVNSDPEDRSQLYFTNWDVGVTWKW</sequence>
<comment type="caution">
    <text evidence="3">The sequence shown here is derived from an EMBL/GenBank/DDBJ whole genome shotgun (WGS) entry which is preliminary data.</text>
</comment>
<dbReference type="Proteomes" id="UP000609651">
    <property type="component" value="Unassembled WGS sequence"/>
</dbReference>
<keyword evidence="2" id="KW-0732">Signal</keyword>
<reference evidence="3 4" key="1">
    <citation type="journal article" date="2020" name="Syst. Appl. Microbiol.">
        <title>Alienimonas chondri sp. nov., a novel planctomycete isolated from the biofilm of the red alga Chondrus crispus.</title>
        <authorList>
            <person name="Vitorino I."/>
            <person name="Albuquerque L."/>
            <person name="Wiegand S."/>
            <person name="Kallscheuer N."/>
            <person name="da Costa M.S."/>
            <person name="Lobo-da-Cunha A."/>
            <person name="Jogler C."/>
            <person name="Lage O.M."/>
        </authorList>
    </citation>
    <scope>NUCLEOTIDE SEQUENCE [LARGE SCALE GENOMIC DNA]</scope>
    <source>
        <strain evidence="3 4">LzC2</strain>
    </source>
</reference>
<gene>
    <name evidence="3" type="ORF">LzC2_19220</name>
</gene>
<feature type="chain" id="PRO_5046836309" evidence="2">
    <location>
        <begin position="26"/>
        <end position="680"/>
    </location>
</feature>
<dbReference type="RefSeq" id="WP_171186252.1">
    <property type="nucleotide sequence ID" value="NZ_WTPX01000051.1"/>
</dbReference>
<evidence type="ECO:0000256" key="1">
    <source>
        <dbReference type="SAM" id="MobiDB-lite"/>
    </source>
</evidence>
<dbReference type="EMBL" id="WTPX01000051">
    <property type="protein sequence ID" value="NNJ25847.1"/>
    <property type="molecule type" value="Genomic_DNA"/>
</dbReference>
<accession>A0ABX1VEY9</accession>
<evidence type="ECO:0000313" key="4">
    <source>
        <dbReference type="Proteomes" id="UP000609651"/>
    </source>
</evidence>
<organism evidence="3 4">
    <name type="scientific">Alienimonas chondri</name>
    <dbReference type="NCBI Taxonomy" id="2681879"/>
    <lineage>
        <taxon>Bacteria</taxon>
        <taxon>Pseudomonadati</taxon>
        <taxon>Planctomycetota</taxon>
        <taxon>Planctomycetia</taxon>
        <taxon>Planctomycetales</taxon>
        <taxon>Planctomycetaceae</taxon>
        <taxon>Alienimonas</taxon>
    </lineage>
</organism>
<protein>
    <submittedName>
        <fullName evidence="3">Uncharacterized protein</fullName>
    </submittedName>
</protein>
<feature type="compositionally biased region" description="Gly residues" evidence="1">
    <location>
        <begin position="77"/>
        <end position="93"/>
    </location>
</feature>
<proteinExistence type="predicted"/>
<feature type="signal peptide" evidence="2">
    <location>
        <begin position="1"/>
        <end position="25"/>
    </location>
</feature>
<evidence type="ECO:0000256" key="2">
    <source>
        <dbReference type="SAM" id="SignalP"/>
    </source>
</evidence>
<evidence type="ECO:0000313" key="3">
    <source>
        <dbReference type="EMBL" id="NNJ25847.1"/>
    </source>
</evidence>
<keyword evidence="4" id="KW-1185">Reference proteome</keyword>